<evidence type="ECO:0000256" key="6">
    <source>
        <dbReference type="ARBA" id="ARBA00022490"/>
    </source>
</evidence>
<keyword evidence="10" id="KW-1185">Reference proteome</keyword>
<dbReference type="EMBL" id="BTGB01000003">
    <property type="protein sequence ID" value="GMM45810.1"/>
    <property type="molecule type" value="Genomic_DNA"/>
</dbReference>
<dbReference type="GO" id="GO:0005737">
    <property type="term" value="C:cytoplasm"/>
    <property type="evidence" value="ECO:0007669"/>
    <property type="project" value="UniProtKB-SubCell"/>
</dbReference>
<organism evidence="9 10">
    <name type="scientific">Pichia kluyveri</name>
    <name type="common">Yeast</name>
    <dbReference type="NCBI Taxonomy" id="36015"/>
    <lineage>
        <taxon>Eukaryota</taxon>
        <taxon>Fungi</taxon>
        <taxon>Dikarya</taxon>
        <taxon>Ascomycota</taxon>
        <taxon>Saccharomycotina</taxon>
        <taxon>Pichiomycetes</taxon>
        <taxon>Pichiales</taxon>
        <taxon>Pichiaceae</taxon>
        <taxon>Pichia</taxon>
    </lineage>
</organism>
<dbReference type="PANTHER" id="PTHR18829">
    <property type="entry name" value="PROTEIN YAE1 HOMOLOG"/>
    <property type="match status" value="1"/>
</dbReference>
<dbReference type="Proteomes" id="UP001378960">
    <property type="component" value="Unassembled WGS sequence"/>
</dbReference>
<protein>
    <recommendedName>
        <fullName evidence="5">Protein YAE1</fullName>
    </recommendedName>
    <alternativeName>
        <fullName evidence="4">Protein yae1</fullName>
    </alternativeName>
</protein>
<sequence length="175" mass="19910">MSCIKGSDCCKNFSSEEIPVNMHLLNELKRKSSSNSIITNKSDKSDDIWNSDSDIDDEKTLNNDIKALKIRHNNKGYLDGITKGKDSGLQKGFDDGYPIGAELGGIIGELIAETVWRYSMGQINSNQKKIILNELKIDKILNSKYFDINLHLSNPYEHPVIKKWLLFFKNLQYPL</sequence>
<comment type="similarity">
    <text evidence="3">Belongs to the YAE1 family.</text>
</comment>
<reference evidence="9 10" key="1">
    <citation type="journal article" date="2023" name="Elife">
        <title>Identification of key yeast species and microbe-microbe interactions impacting larval growth of Drosophila in the wild.</title>
        <authorList>
            <person name="Mure A."/>
            <person name="Sugiura Y."/>
            <person name="Maeda R."/>
            <person name="Honda K."/>
            <person name="Sakurai N."/>
            <person name="Takahashi Y."/>
            <person name="Watada M."/>
            <person name="Katoh T."/>
            <person name="Gotoh A."/>
            <person name="Gotoh Y."/>
            <person name="Taniguchi I."/>
            <person name="Nakamura K."/>
            <person name="Hayashi T."/>
            <person name="Katayama T."/>
            <person name="Uemura T."/>
            <person name="Hattori Y."/>
        </authorList>
    </citation>
    <scope>NUCLEOTIDE SEQUENCE [LARGE SCALE GENOMIC DNA]</scope>
    <source>
        <strain evidence="9 10">PK-24</strain>
    </source>
</reference>
<evidence type="ECO:0000256" key="1">
    <source>
        <dbReference type="ARBA" id="ARBA00004123"/>
    </source>
</evidence>
<dbReference type="InterPro" id="IPR019191">
    <property type="entry name" value="Essential_protein_Yae1_N"/>
</dbReference>
<evidence type="ECO:0000313" key="9">
    <source>
        <dbReference type="EMBL" id="GMM45810.1"/>
    </source>
</evidence>
<dbReference type="GO" id="GO:0005634">
    <property type="term" value="C:nucleus"/>
    <property type="evidence" value="ECO:0007669"/>
    <property type="project" value="UniProtKB-SubCell"/>
</dbReference>
<evidence type="ECO:0000256" key="4">
    <source>
        <dbReference type="ARBA" id="ARBA00017286"/>
    </source>
</evidence>
<comment type="subcellular location">
    <subcellularLocation>
        <location evidence="2">Cytoplasm</location>
    </subcellularLocation>
    <subcellularLocation>
        <location evidence="1">Nucleus</location>
    </subcellularLocation>
</comment>
<keyword evidence="7" id="KW-0539">Nucleus</keyword>
<dbReference type="PANTHER" id="PTHR18829:SF0">
    <property type="entry name" value="PROTEIN YAE1 HOMOLOG"/>
    <property type="match status" value="1"/>
</dbReference>
<gene>
    <name evidence="9" type="ORF">DAPK24_023850</name>
</gene>
<dbReference type="AlphaFoldDB" id="A0AAV5R3E6"/>
<evidence type="ECO:0000256" key="3">
    <source>
        <dbReference type="ARBA" id="ARBA00007096"/>
    </source>
</evidence>
<accession>A0AAV5R3E6</accession>
<feature type="domain" description="Essential protein Yae1 N-terminal" evidence="8">
    <location>
        <begin position="76"/>
        <end position="111"/>
    </location>
</feature>
<proteinExistence type="inferred from homology"/>
<evidence type="ECO:0000256" key="7">
    <source>
        <dbReference type="ARBA" id="ARBA00023242"/>
    </source>
</evidence>
<keyword evidence="6" id="KW-0963">Cytoplasm</keyword>
<evidence type="ECO:0000313" key="10">
    <source>
        <dbReference type="Proteomes" id="UP001378960"/>
    </source>
</evidence>
<evidence type="ECO:0000256" key="5">
    <source>
        <dbReference type="ARBA" id="ARBA00018400"/>
    </source>
</evidence>
<comment type="caution">
    <text evidence="9">The sequence shown here is derived from an EMBL/GenBank/DDBJ whole genome shotgun (WGS) entry which is preliminary data.</text>
</comment>
<evidence type="ECO:0000256" key="2">
    <source>
        <dbReference type="ARBA" id="ARBA00004496"/>
    </source>
</evidence>
<evidence type="ECO:0000259" key="8">
    <source>
        <dbReference type="Pfam" id="PF09811"/>
    </source>
</evidence>
<dbReference type="InterPro" id="IPR038881">
    <property type="entry name" value="Yae1-like"/>
</dbReference>
<dbReference type="Pfam" id="PF09811">
    <property type="entry name" value="Yae1_N"/>
    <property type="match status" value="1"/>
</dbReference>
<name>A0AAV5R3E6_PICKL</name>